<evidence type="ECO:0000256" key="8">
    <source>
        <dbReference type="ARBA" id="ARBA00034078"/>
    </source>
</evidence>
<evidence type="ECO:0000256" key="5">
    <source>
        <dbReference type="ARBA" id="ARBA00022982"/>
    </source>
</evidence>
<dbReference type="PROSITE" id="PS51085">
    <property type="entry name" value="2FE2S_FER_2"/>
    <property type="match status" value="1"/>
</dbReference>
<evidence type="ECO:0000256" key="7">
    <source>
        <dbReference type="ARBA" id="ARBA00023014"/>
    </source>
</evidence>
<comment type="cofactor">
    <cofactor evidence="8">
        <name>[2Fe-2S] cluster</name>
        <dbReference type="ChEBI" id="CHEBI:190135"/>
    </cofactor>
</comment>
<dbReference type="PANTHER" id="PTHR43112">
    <property type="entry name" value="FERREDOXIN"/>
    <property type="match status" value="1"/>
</dbReference>
<dbReference type="RefSeq" id="WP_382434434.1">
    <property type="nucleotide sequence ID" value="NZ_JBHSHJ010000015.1"/>
</dbReference>
<keyword evidence="7" id="KW-0411">Iron-sulfur</keyword>
<sequence>MSLPVTPPAIPFFIARTTPDGQQCDAWPEQPLLTSLEQGGIDWPSSCRNGTCRTCIGQLIEGQVRYTIDWPGLTPEEHASGCVLPCVAHPLSDVVLEMSVL</sequence>
<dbReference type="Pfam" id="PF00111">
    <property type="entry name" value="Fer2"/>
    <property type="match status" value="1"/>
</dbReference>
<comment type="caution">
    <text evidence="10">The sequence shown here is derived from an EMBL/GenBank/DDBJ whole genome shotgun (WGS) entry which is preliminary data.</text>
</comment>
<evidence type="ECO:0000256" key="4">
    <source>
        <dbReference type="ARBA" id="ARBA00022723"/>
    </source>
</evidence>
<organism evidence="10 11">
    <name type="scientific">Giesbergeria sinuosa</name>
    <dbReference type="NCBI Taxonomy" id="80883"/>
    <lineage>
        <taxon>Bacteria</taxon>
        <taxon>Pseudomonadati</taxon>
        <taxon>Pseudomonadota</taxon>
        <taxon>Betaproteobacteria</taxon>
        <taxon>Burkholderiales</taxon>
        <taxon>Comamonadaceae</taxon>
        <taxon>Giesbergeria</taxon>
    </lineage>
</organism>
<dbReference type="InterPro" id="IPR036010">
    <property type="entry name" value="2Fe-2S_ferredoxin-like_sf"/>
</dbReference>
<name>A0ABV9QGW2_9BURK</name>
<keyword evidence="2" id="KW-0813">Transport</keyword>
<reference evidence="11" key="1">
    <citation type="journal article" date="2019" name="Int. J. Syst. Evol. Microbiol.">
        <title>The Global Catalogue of Microorganisms (GCM) 10K type strain sequencing project: providing services to taxonomists for standard genome sequencing and annotation.</title>
        <authorList>
            <consortium name="The Broad Institute Genomics Platform"/>
            <consortium name="The Broad Institute Genome Sequencing Center for Infectious Disease"/>
            <person name="Wu L."/>
            <person name="Ma J."/>
        </authorList>
    </citation>
    <scope>NUCLEOTIDE SEQUENCE [LARGE SCALE GENOMIC DNA]</scope>
    <source>
        <strain evidence="11">CCUG 49452</strain>
    </source>
</reference>
<evidence type="ECO:0000256" key="3">
    <source>
        <dbReference type="ARBA" id="ARBA00022714"/>
    </source>
</evidence>
<dbReference type="EMBL" id="JBHSHJ010000015">
    <property type="protein sequence ID" value="MFC4790215.1"/>
    <property type="molecule type" value="Genomic_DNA"/>
</dbReference>
<dbReference type="InterPro" id="IPR012675">
    <property type="entry name" value="Beta-grasp_dom_sf"/>
</dbReference>
<evidence type="ECO:0000256" key="2">
    <source>
        <dbReference type="ARBA" id="ARBA00022448"/>
    </source>
</evidence>
<keyword evidence="6" id="KW-0408">Iron</keyword>
<proteinExistence type="inferred from homology"/>
<evidence type="ECO:0000259" key="9">
    <source>
        <dbReference type="PROSITE" id="PS51085"/>
    </source>
</evidence>
<dbReference type="SUPFAM" id="SSF54292">
    <property type="entry name" value="2Fe-2S ferredoxin-like"/>
    <property type="match status" value="1"/>
</dbReference>
<evidence type="ECO:0000313" key="11">
    <source>
        <dbReference type="Proteomes" id="UP001596001"/>
    </source>
</evidence>
<dbReference type="CDD" id="cd00207">
    <property type="entry name" value="fer2"/>
    <property type="match status" value="1"/>
</dbReference>
<evidence type="ECO:0000256" key="1">
    <source>
        <dbReference type="ARBA" id="ARBA00007874"/>
    </source>
</evidence>
<dbReference type="Proteomes" id="UP001596001">
    <property type="component" value="Unassembled WGS sequence"/>
</dbReference>
<keyword evidence="3" id="KW-0001">2Fe-2S</keyword>
<dbReference type="Gene3D" id="3.10.20.30">
    <property type="match status" value="1"/>
</dbReference>
<feature type="domain" description="2Fe-2S ferredoxin-type" evidence="9">
    <location>
        <begin position="8"/>
        <end position="101"/>
    </location>
</feature>
<accession>A0ABV9QGW2</accession>
<protein>
    <submittedName>
        <fullName evidence="10">2Fe-2S iron-sulfur cluster-binding protein</fullName>
    </submittedName>
</protein>
<evidence type="ECO:0000256" key="6">
    <source>
        <dbReference type="ARBA" id="ARBA00023004"/>
    </source>
</evidence>
<evidence type="ECO:0000313" key="10">
    <source>
        <dbReference type="EMBL" id="MFC4790215.1"/>
    </source>
</evidence>
<keyword evidence="4" id="KW-0479">Metal-binding</keyword>
<comment type="similarity">
    <text evidence="1">Belongs to the 2Fe2S plant-type ferredoxin family.</text>
</comment>
<gene>
    <name evidence="10" type="ORF">ACFO6X_14620</name>
</gene>
<keyword evidence="5" id="KW-0249">Electron transport</keyword>
<dbReference type="InterPro" id="IPR001041">
    <property type="entry name" value="2Fe-2S_ferredoxin-type"/>
</dbReference>
<dbReference type="PANTHER" id="PTHR43112:SF3">
    <property type="entry name" value="FERREDOXIN-2, CHLOROPLASTIC"/>
    <property type="match status" value="1"/>
</dbReference>
<keyword evidence="11" id="KW-1185">Reference proteome</keyword>